<organism evidence="1 2">
    <name type="scientific">Hydra vulgaris</name>
    <name type="common">Hydra</name>
    <name type="synonym">Hydra attenuata</name>
    <dbReference type="NCBI Taxonomy" id="6087"/>
    <lineage>
        <taxon>Eukaryota</taxon>
        <taxon>Metazoa</taxon>
        <taxon>Cnidaria</taxon>
        <taxon>Hydrozoa</taxon>
        <taxon>Hydroidolina</taxon>
        <taxon>Anthoathecata</taxon>
        <taxon>Aplanulata</taxon>
        <taxon>Hydridae</taxon>
        <taxon>Hydra</taxon>
    </lineage>
</organism>
<evidence type="ECO:0000313" key="2">
    <source>
        <dbReference type="RefSeq" id="XP_065653911.1"/>
    </source>
</evidence>
<dbReference type="GeneID" id="136080761"/>
<accession>A0ABM4BXG3</accession>
<dbReference type="RefSeq" id="XP_065653911.1">
    <property type="nucleotide sequence ID" value="XM_065797839.1"/>
</dbReference>
<evidence type="ECO:0000313" key="1">
    <source>
        <dbReference type="Proteomes" id="UP001652625"/>
    </source>
</evidence>
<proteinExistence type="predicted"/>
<dbReference type="Proteomes" id="UP001652625">
    <property type="component" value="Chromosome 05"/>
</dbReference>
<sequence length="163" mass="18930">MLQNIGESTWNYFDWLKIKDTIFGFYKFEKCSQKISWPTSSTTGLFTHLRSYHKKESAECDKKAQEPRGSGISRARRLVASLERRFPFFDEVQSDVVCAMVDPWYKSLYCKEPEKLAANLSELRELFNELPTIPGLGPKLVQSQHSVTEYTLETQLTGLWDVY</sequence>
<protein>
    <submittedName>
        <fullName evidence="2">Uncharacterized protein LOC136080761</fullName>
    </submittedName>
</protein>
<name>A0ABM4BXG3_HYDVU</name>
<keyword evidence="1" id="KW-1185">Reference proteome</keyword>
<reference evidence="2" key="1">
    <citation type="submission" date="2025-08" db="UniProtKB">
        <authorList>
            <consortium name="RefSeq"/>
        </authorList>
    </citation>
    <scope>IDENTIFICATION</scope>
</reference>
<gene>
    <name evidence="2" type="primary">LOC136080761</name>
</gene>